<dbReference type="EMBL" id="DQ068068">
    <property type="protein sequence ID" value="AAY87305.1"/>
    <property type="molecule type" value="Genomic_DNA"/>
</dbReference>
<dbReference type="InterPro" id="IPR023393">
    <property type="entry name" value="START-like_dom_sf"/>
</dbReference>
<evidence type="ECO:0000259" key="2">
    <source>
        <dbReference type="Pfam" id="PF08327"/>
    </source>
</evidence>
<evidence type="ECO:0000256" key="1">
    <source>
        <dbReference type="ARBA" id="ARBA00006817"/>
    </source>
</evidence>
<feature type="domain" description="Activator of Hsp90 ATPase homologue 1/2-like C-terminal" evidence="2">
    <location>
        <begin position="12"/>
        <end position="143"/>
    </location>
</feature>
<organism evidence="3">
    <name type="scientific">uncultured bacterium BAC17H8</name>
    <dbReference type="NCBI Taxonomy" id="332980"/>
    <lineage>
        <taxon>Bacteria</taxon>
        <taxon>environmental samples</taxon>
    </lineage>
</organism>
<dbReference type="InterPro" id="IPR013538">
    <property type="entry name" value="ASHA1/2-like_C"/>
</dbReference>
<sequence length="150" mass="16422">MTDLTIEKPVQLSPEWAFQLISAPEFLPSWWGPKGITLGEHDLDFTRPGPWSSVMIEPENGWHRVSGEVIGVTAGQAVELSWAWHDRETGDRGHESRVRLAVRADGQGGTILTLQQTGLADAESARLHHEGCASSLDRIDRLVTPAGPIP</sequence>
<dbReference type="AlphaFoldDB" id="Q4JMK8"/>
<dbReference type="Pfam" id="PF08327">
    <property type="entry name" value="AHSA1"/>
    <property type="match status" value="1"/>
</dbReference>
<protein>
    <recommendedName>
        <fullName evidence="2">Activator of Hsp90 ATPase homologue 1/2-like C-terminal domain-containing protein</fullName>
    </recommendedName>
</protein>
<comment type="similarity">
    <text evidence="1">Belongs to the AHA1 family.</text>
</comment>
<reference evidence="3" key="1">
    <citation type="journal article" date="2005" name="PLoS Biol.">
        <title>New insights into metabolic properties of marine bacteria encoding proteorhodopsins.</title>
        <authorList>
            <person name="Sabehi G."/>
            <person name="Loy A."/>
            <person name="Jung K.H."/>
            <person name="Partha R."/>
            <person name="Spudich J.L."/>
            <person name="Isaacson T."/>
            <person name="Hirschberg J."/>
            <person name="Wagner M."/>
            <person name="Beja O."/>
        </authorList>
    </citation>
    <scope>NUCLEOTIDE SEQUENCE</scope>
</reference>
<name>Q4JMK8_9BACT</name>
<dbReference type="Gene3D" id="3.30.530.20">
    <property type="match status" value="1"/>
</dbReference>
<evidence type="ECO:0000313" key="3">
    <source>
        <dbReference type="EMBL" id="AAY87305.1"/>
    </source>
</evidence>
<dbReference type="SUPFAM" id="SSF55961">
    <property type="entry name" value="Bet v1-like"/>
    <property type="match status" value="1"/>
</dbReference>
<proteinExistence type="inferred from homology"/>
<accession>Q4JMK8</accession>
<dbReference type="CDD" id="cd07814">
    <property type="entry name" value="SRPBCC_CalC_Aha1-like"/>
    <property type="match status" value="1"/>
</dbReference>